<dbReference type="PANTHER" id="PTHR14359">
    <property type="entry name" value="HOMO-OLIGOMERIC FLAVIN CONTAINING CYS DECARBOXYLASE FAMILY"/>
    <property type="match status" value="1"/>
</dbReference>
<reference evidence="2" key="1">
    <citation type="submission" date="2018-05" db="EMBL/GenBank/DDBJ databases">
        <authorList>
            <person name="Lanie J.A."/>
            <person name="Ng W.-L."/>
            <person name="Kazmierczak K.M."/>
            <person name="Andrzejewski T.M."/>
            <person name="Davidsen T.M."/>
            <person name="Wayne K.J."/>
            <person name="Tettelin H."/>
            <person name="Glass J.I."/>
            <person name="Rusch D."/>
            <person name="Podicherti R."/>
            <person name="Tsui H.-C.T."/>
            <person name="Winkler M.E."/>
        </authorList>
    </citation>
    <scope>NUCLEOTIDE SEQUENCE</scope>
</reference>
<dbReference type="Pfam" id="PF02441">
    <property type="entry name" value="Flavoprotein"/>
    <property type="match status" value="1"/>
</dbReference>
<organism evidence="2">
    <name type="scientific">marine metagenome</name>
    <dbReference type="NCBI Taxonomy" id="408172"/>
    <lineage>
        <taxon>unclassified sequences</taxon>
        <taxon>metagenomes</taxon>
        <taxon>ecological metagenomes</taxon>
    </lineage>
</organism>
<accession>A0A382VMI0</accession>
<dbReference type="GO" id="GO:0015937">
    <property type="term" value="P:coenzyme A biosynthetic process"/>
    <property type="evidence" value="ECO:0007669"/>
    <property type="project" value="TreeGrafter"/>
</dbReference>
<feature type="domain" description="Flavoprotein" evidence="1">
    <location>
        <begin position="1"/>
        <end position="105"/>
    </location>
</feature>
<dbReference type="InterPro" id="IPR036551">
    <property type="entry name" value="Flavin_trans-like"/>
</dbReference>
<gene>
    <name evidence="2" type="ORF">METZ01_LOCUS399952</name>
</gene>
<name>A0A382VMI0_9ZZZZ</name>
<evidence type="ECO:0000259" key="1">
    <source>
        <dbReference type="Pfam" id="PF02441"/>
    </source>
</evidence>
<dbReference type="EMBL" id="UINC01152751">
    <property type="protein sequence ID" value="SVD47098.1"/>
    <property type="molecule type" value="Genomic_DNA"/>
</dbReference>
<sequence length="111" mass="12259">MLHITLTRKSDLVVVCPATANLIAKFSHGYADDLASTSLIASNKQVLFMPAMNVEMWNNKINKENVKILQKSGVEFIGPEYGYLSCGEIGIGRLSNEKKIIQIILSFLSKS</sequence>
<feature type="non-terminal residue" evidence="2">
    <location>
        <position position="111"/>
    </location>
</feature>
<protein>
    <recommendedName>
        <fullName evidence="1">Flavoprotein domain-containing protein</fullName>
    </recommendedName>
</protein>
<dbReference type="GO" id="GO:0004633">
    <property type="term" value="F:phosphopantothenoylcysteine decarboxylase activity"/>
    <property type="evidence" value="ECO:0007669"/>
    <property type="project" value="TreeGrafter"/>
</dbReference>
<dbReference type="InterPro" id="IPR003382">
    <property type="entry name" value="Flavoprotein"/>
</dbReference>
<dbReference type="Gene3D" id="3.40.50.1950">
    <property type="entry name" value="Flavin prenyltransferase-like"/>
    <property type="match status" value="1"/>
</dbReference>
<evidence type="ECO:0000313" key="2">
    <source>
        <dbReference type="EMBL" id="SVD47098.1"/>
    </source>
</evidence>
<proteinExistence type="predicted"/>
<dbReference type="PANTHER" id="PTHR14359:SF6">
    <property type="entry name" value="PHOSPHOPANTOTHENOYLCYSTEINE DECARBOXYLASE"/>
    <property type="match status" value="1"/>
</dbReference>
<dbReference type="AlphaFoldDB" id="A0A382VMI0"/>
<dbReference type="SUPFAM" id="SSF52507">
    <property type="entry name" value="Homo-oligomeric flavin-containing Cys decarboxylases, HFCD"/>
    <property type="match status" value="1"/>
</dbReference>
<dbReference type="GO" id="GO:0010181">
    <property type="term" value="F:FMN binding"/>
    <property type="evidence" value="ECO:0007669"/>
    <property type="project" value="TreeGrafter"/>
</dbReference>
<dbReference type="GO" id="GO:0071513">
    <property type="term" value="C:phosphopantothenoylcysteine decarboxylase complex"/>
    <property type="evidence" value="ECO:0007669"/>
    <property type="project" value="TreeGrafter"/>
</dbReference>